<dbReference type="Proteomes" id="UP000219050">
    <property type="component" value="Chromosome"/>
</dbReference>
<protein>
    <recommendedName>
        <fullName evidence="2">Lipid/polyisoprenoid-binding YceI-like domain-containing protein</fullName>
    </recommendedName>
</protein>
<feature type="signal peptide" evidence="1">
    <location>
        <begin position="1"/>
        <end position="20"/>
    </location>
</feature>
<dbReference type="Pfam" id="PF04264">
    <property type="entry name" value="YceI"/>
    <property type="match status" value="1"/>
</dbReference>
<dbReference type="OrthoDB" id="9811006at2"/>
<organism evidence="3 4">
    <name type="scientific">Pacificitalea manganoxidans</name>
    <dbReference type="NCBI Taxonomy" id="1411902"/>
    <lineage>
        <taxon>Bacteria</taxon>
        <taxon>Pseudomonadati</taxon>
        <taxon>Pseudomonadota</taxon>
        <taxon>Alphaproteobacteria</taxon>
        <taxon>Rhodobacterales</taxon>
        <taxon>Paracoccaceae</taxon>
        <taxon>Pacificitalea</taxon>
    </lineage>
</organism>
<gene>
    <name evidence="3" type="ORF">CBW24_09845</name>
</gene>
<dbReference type="AlphaFoldDB" id="A0A291M021"/>
<sequence>MTKTLAAASIAAIMATGAQAAPEAYVLDPSHSQILFSYEHLGFSTTWGLFSGFDGQIQFDQEDPANSSVTIELPTDSMITGWDERKTHFMSDNFFNAEESPVVTFTSTGIEVTGDDTATITGDLTINGTTAPLVLDAQLTSAGAHPMEGKDWAGFTATGTVLRSDYGLDMFAPAVSDEVELQISIEAMKAD</sequence>
<proteinExistence type="predicted"/>
<keyword evidence="4" id="KW-1185">Reference proteome</keyword>
<evidence type="ECO:0000313" key="4">
    <source>
        <dbReference type="Proteomes" id="UP000219050"/>
    </source>
</evidence>
<keyword evidence="1" id="KW-0732">Signal</keyword>
<dbReference type="Gene3D" id="2.40.128.110">
    <property type="entry name" value="Lipid/polyisoprenoid-binding, YceI-like"/>
    <property type="match status" value="1"/>
</dbReference>
<evidence type="ECO:0000259" key="2">
    <source>
        <dbReference type="SMART" id="SM00867"/>
    </source>
</evidence>
<dbReference type="PANTHER" id="PTHR34406">
    <property type="entry name" value="PROTEIN YCEI"/>
    <property type="match status" value="1"/>
</dbReference>
<accession>A0A291M021</accession>
<dbReference type="SUPFAM" id="SSF101874">
    <property type="entry name" value="YceI-like"/>
    <property type="match status" value="1"/>
</dbReference>
<dbReference type="InterPro" id="IPR007372">
    <property type="entry name" value="Lipid/polyisoprenoid-bd_YceI"/>
</dbReference>
<dbReference type="SMART" id="SM00867">
    <property type="entry name" value="YceI"/>
    <property type="match status" value="1"/>
</dbReference>
<name>A0A291M021_9RHOB</name>
<dbReference type="InterPro" id="IPR036761">
    <property type="entry name" value="TTHA0802/YceI-like_sf"/>
</dbReference>
<dbReference type="RefSeq" id="WP_097373479.1">
    <property type="nucleotide sequence ID" value="NZ_CP021404.1"/>
</dbReference>
<dbReference type="EMBL" id="CP021404">
    <property type="protein sequence ID" value="ATI42282.1"/>
    <property type="molecule type" value="Genomic_DNA"/>
</dbReference>
<dbReference type="PANTHER" id="PTHR34406:SF1">
    <property type="entry name" value="PROTEIN YCEI"/>
    <property type="match status" value="1"/>
</dbReference>
<reference evidence="3 4" key="1">
    <citation type="submission" date="2017-05" db="EMBL/GenBank/DDBJ databases">
        <title>Comparative genomic and metabolic analysis of manganese-oxidizing mechanisms in Celeribater manganoxidans DY25T: its adaption to the environment of polymetallic nodule.</title>
        <authorList>
            <person name="Wang X."/>
        </authorList>
    </citation>
    <scope>NUCLEOTIDE SEQUENCE [LARGE SCALE GENOMIC DNA]</scope>
    <source>
        <strain evidence="3 4">DY25</strain>
    </source>
</reference>
<evidence type="ECO:0000256" key="1">
    <source>
        <dbReference type="SAM" id="SignalP"/>
    </source>
</evidence>
<feature type="chain" id="PRO_5012245558" description="Lipid/polyisoprenoid-binding YceI-like domain-containing protein" evidence="1">
    <location>
        <begin position="21"/>
        <end position="191"/>
    </location>
</feature>
<feature type="domain" description="Lipid/polyisoprenoid-binding YceI-like" evidence="2">
    <location>
        <begin position="24"/>
        <end position="188"/>
    </location>
</feature>
<evidence type="ECO:0000313" key="3">
    <source>
        <dbReference type="EMBL" id="ATI42282.1"/>
    </source>
</evidence>
<dbReference type="KEGG" id="cmag:CBW24_09845"/>